<dbReference type="RefSeq" id="WP_115171201.1">
    <property type="nucleotide sequence ID" value="NZ_UGYW01000002.1"/>
</dbReference>
<reference evidence="2 3" key="1">
    <citation type="submission" date="2018-06" db="EMBL/GenBank/DDBJ databases">
        <authorList>
            <consortium name="Pathogen Informatics"/>
            <person name="Doyle S."/>
        </authorList>
    </citation>
    <scope>NUCLEOTIDE SEQUENCE [LARGE SCALE GENOMIC DNA]</scope>
    <source>
        <strain evidence="2 3">NCTC11388</strain>
    </source>
</reference>
<sequence>MNSIPRRIITAEVNGQSCIESDEIVTNVSEHYPGLIISDIWQTSEMPASLSAEIPIPNTAIPNPIKNGTYFRYVQIPPDHELGISAPAGKPHPLMHKTPSLDYIAILSGEIYLITDREETLLRAGDIVIQCGTNHAWSNRSDSPCIQLAILIDARPAAQ</sequence>
<protein>
    <submittedName>
        <fullName evidence="2">Cupin domain</fullName>
    </submittedName>
</protein>
<dbReference type="Proteomes" id="UP000254893">
    <property type="component" value="Unassembled WGS sequence"/>
</dbReference>
<evidence type="ECO:0000259" key="1">
    <source>
        <dbReference type="Pfam" id="PF07883"/>
    </source>
</evidence>
<dbReference type="EMBL" id="UGYW01000002">
    <property type="protein sequence ID" value="SUJ25763.1"/>
    <property type="molecule type" value="Genomic_DNA"/>
</dbReference>
<dbReference type="Gene3D" id="2.60.120.10">
    <property type="entry name" value="Jelly Rolls"/>
    <property type="match status" value="1"/>
</dbReference>
<dbReference type="AlphaFoldDB" id="A0A380CQN2"/>
<dbReference type="CDD" id="cd02231">
    <property type="entry name" value="cupin_BLL6423-like"/>
    <property type="match status" value="1"/>
</dbReference>
<dbReference type="InterPro" id="IPR013096">
    <property type="entry name" value="Cupin_2"/>
</dbReference>
<organism evidence="2 3">
    <name type="scientific">Sphingobacterium spiritivorum</name>
    <name type="common">Flavobacterium spiritivorum</name>
    <dbReference type="NCBI Taxonomy" id="258"/>
    <lineage>
        <taxon>Bacteria</taxon>
        <taxon>Pseudomonadati</taxon>
        <taxon>Bacteroidota</taxon>
        <taxon>Sphingobacteriia</taxon>
        <taxon>Sphingobacteriales</taxon>
        <taxon>Sphingobacteriaceae</taxon>
        <taxon>Sphingobacterium</taxon>
    </lineage>
</organism>
<dbReference type="PANTHER" id="PTHR36156">
    <property type="entry name" value="SLR2101 PROTEIN"/>
    <property type="match status" value="1"/>
</dbReference>
<dbReference type="PANTHER" id="PTHR36156:SF2">
    <property type="entry name" value="CUPIN TYPE-2 DOMAIN-CONTAINING PROTEIN"/>
    <property type="match status" value="1"/>
</dbReference>
<proteinExistence type="predicted"/>
<gene>
    <name evidence="2" type="ORF">NCTC11388_03813</name>
</gene>
<dbReference type="InterPro" id="IPR047142">
    <property type="entry name" value="OryJ/VirC-like"/>
</dbReference>
<dbReference type="Pfam" id="PF07883">
    <property type="entry name" value="Cupin_2"/>
    <property type="match status" value="1"/>
</dbReference>
<accession>A0A380CQN2</accession>
<dbReference type="SUPFAM" id="SSF51182">
    <property type="entry name" value="RmlC-like cupins"/>
    <property type="match status" value="1"/>
</dbReference>
<dbReference type="InterPro" id="IPR011051">
    <property type="entry name" value="RmlC_Cupin_sf"/>
</dbReference>
<dbReference type="InterPro" id="IPR014710">
    <property type="entry name" value="RmlC-like_jellyroll"/>
</dbReference>
<name>A0A380CQN2_SPHSI</name>
<evidence type="ECO:0000313" key="3">
    <source>
        <dbReference type="Proteomes" id="UP000254893"/>
    </source>
</evidence>
<feature type="domain" description="Cupin type-2" evidence="1">
    <location>
        <begin position="89"/>
        <end position="149"/>
    </location>
</feature>
<evidence type="ECO:0000313" key="2">
    <source>
        <dbReference type="EMBL" id="SUJ25763.1"/>
    </source>
</evidence>